<sequence>MGANFSTEYEATGRAMNKGLIVPSSGSSANTGRGIVSDGSSANTSRDIVSNESSVNKGRVIAYHSSSKWKIHFEASKLTSNLMVIDFTASWCGPCRYMEPAMNEFATKYTDVEFIKIDIDELEDVAQEFEVHVLPTFLLIKKGKEVDKLVGANKEELGKKIEKHRV</sequence>
<dbReference type="PANTHER" id="PTHR10438:SF463">
    <property type="entry name" value="THIOREDOXIN"/>
    <property type="match status" value="1"/>
</dbReference>
<dbReference type="InterPro" id="IPR036249">
    <property type="entry name" value="Thioredoxin-like_sf"/>
</dbReference>
<dbReference type="SUPFAM" id="SSF52833">
    <property type="entry name" value="Thioredoxin-like"/>
    <property type="match status" value="1"/>
</dbReference>
<dbReference type="Pfam" id="PF00085">
    <property type="entry name" value="Thioredoxin"/>
    <property type="match status" value="1"/>
</dbReference>
<dbReference type="AlphaFoldDB" id="A0A8S0QJ42"/>
<dbReference type="InterPro" id="IPR017937">
    <property type="entry name" value="Thioredoxin_CS"/>
</dbReference>
<proteinExistence type="predicted"/>
<dbReference type="CDD" id="cd02947">
    <property type="entry name" value="TRX_family"/>
    <property type="match status" value="1"/>
</dbReference>
<evidence type="ECO:0000256" key="3">
    <source>
        <dbReference type="ARBA" id="ARBA00023284"/>
    </source>
</evidence>
<keyword evidence="1" id="KW-0249">Electron transport</keyword>
<dbReference type="Gene3D" id="3.40.30.10">
    <property type="entry name" value="Glutaredoxin"/>
    <property type="match status" value="1"/>
</dbReference>
<protein>
    <submittedName>
        <fullName evidence="5">Thioredoxin H2-like</fullName>
    </submittedName>
</protein>
<name>A0A8S0QJ42_OLEEU</name>
<keyword evidence="1" id="KW-0813">Transport</keyword>
<reference evidence="5 6" key="1">
    <citation type="submission" date="2019-12" db="EMBL/GenBank/DDBJ databases">
        <authorList>
            <person name="Alioto T."/>
            <person name="Alioto T."/>
            <person name="Gomez Garrido J."/>
        </authorList>
    </citation>
    <scope>NUCLEOTIDE SEQUENCE [LARGE SCALE GENOMIC DNA]</scope>
</reference>
<dbReference type="EMBL" id="CACTIH010001933">
    <property type="protein sequence ID" value="CAA2969174.1"/>
    <property type="molecule type" value="Genomic_DNA"/>
</dbReference>
<keyword evidence="6" id="KW-1185">Reference proteome</keyword>
<keyword evidence="2" id="KW-1015">Disulfide bond</keyword>
<evidence type="ECO:0000313" key="5">
    <source>
        <dbReference type="EMBL" id="CAA2969174.1"/>
    </source>
</evidence>
<dbReference type="PROSITE" id="PS51352">
    <property type="entry name" value="THIOREDOXIN_2"/>
    <property type="match status" value="1"/>
</dbReference>
<evidence type="ECO:0000256" key="2">
    <source>
        <dbReference type="ARBA" id="ARBA00023157"/>
    </source>
</evidence>
<dbReference type="Proteomes" id="UP000594638">
    <property type="component" value="Unassembled WGS sequence"/>
</dbReference>
<dbReference type="InterPro" id="IPR013766">
    <property type="entry name" value="Thioredoxin_domain"/>
</dbReference>
<dbReference type="PROSITE" id="PS00194">
    <property type="entry name" value="THIOREDOXIN_1"/>
    <property type="match status" value="1"/>
</dbReference>
<dbReference type="OrthoDB" id="10263751at2759"/>
<dbReference type="InterPro" id="IPR050620">
    <property type="entry name" value="Thioredoxin_H-type-like"/>
</dbReference>
<feature type="domain" description="Thioredoxin" evidence="4">
    <location>
        <begin position="23"/>
        <end position="166"/>
    </location>
</feature>
<dbReference type="Gramene" id="OE9A018119T2">
    <property type="protein sequence ID" value="OE9A018119C2"/>
    <property type="gene ID" value="OE9A018119"/>
</dbReference>
<gene>
    <name evidence="5" type="ORF">OLEA9_A018119</name>
</gene>
<dbReference type="FunFam" id="3.40.30.10:FF:000245">
    <property type="entry name" value="Thioredoxin"/>
    <property type="match status" value="1"/>
</dbReference>
<evidence type="ECO:0000256" key="1">
    <source>
        <dbReference type="ARBA" id="ARBA00022982"/>
    </source>
</evidence>
<evidence type="ECO:0000259" key="4">
    <source>
        <dbReference type="PROSITE" id="PS51352"/>
    </source>
</evidence>
<keyword evidence="3" id="KW-0676">Redox-active center</keyword>
<organism evidence="5 6">
    <name type="scientific">Olea europaea subsp. europaea</name>
    <dbReference type="NCBI Taxonomy" id="158383"/>
    <lineage>
        <taxon>Eukaryota</taxon>
        <taxon>Viridiplantae</taxon>
        <taxon>Streptophyta</taxon>
        <taxon>Embryophyta</taxon>
        <taxon>Tracheophyta</taxon>
        <taxon>Spermatophyta</taxon>
        <taxon>Magnoliopsida</taxon>
        <taxon>eudicotyledons</taxon>
        <taxon>Gunneridae</taxon>
        <taxon>Pentapetalae</taxon>
        <taxon>asterids</taxon>
        <taxon>lamiids</taxon>
        <taxon>Lamiales</taxon>
        <taxon>Oleaceae</taxon>
        <taxon>Oleeae</taxon>
        <taxon>Olea</taxon>
    </lineage>
</organism>
<evidence type="ECO:0000313" key="6">
    <source>
        <dbReference type="Proteomes" id="UP000594638"/>
    </source>
</evidence>
<dbReference type="PANTHER" id="PTHR10438">
    <property type="entry name" value="THIOREDOXIN"/>
    <property type="match status" value="1"/>
</dbReference>
<comment type="caution">
    <text evidence="5">The sequence shown here is derived from an EMBL/GenBank/DDBJ whole genome shotgun (WGS) entry which is preliminary data.</text>
</comment>
<dbReference type="PRINTS" id="PR00421">
    <property type="entry name" value="THIOREDOXIN"/>
</dbReference>
<accession>A0A8S0QJ42</accession>